<keyword evidence="4" id="KW-0808">Transferase</keyword>
<dbReference type="CDD" id="cd16922">
    <property type="entry name" value="HATPase_EvgS-ArcB-TorS-like"/>
    <property type="match status" value="1"/>
</dbReference>
<dbReference type="SMART" id="SM00065">
    <property type="entry name" value="GAF"/>
    <property type="match status" value="2"/>
</dbReference>
<accession>A0A0K1EGX0</accession>
<keyword evidence="11" id="KW-1185">Reference proteome</keyword>
<dbReference type="SMART" id="SM00387">
    <property type="entry name" value="HATPase_c"/>
    <property type="match status" value="1"/>
</dbReference>
<dbReference type="Gene3D" id="3.30.565.10">
    <property type="entry name" value="Histidine kinase-like ATPase, C-terminal domain"/>
    <property type="match status" value="1"/>
</dbReference>
<dbReference type="Pfam" id="PF00072">
    <property type="entry name" value="Response_reg"/>
    <property type="match status" value="1"/>
</dbReference>
<dbReference type="PRINTS" id="PR00344">
    <property type="entry name" value="BCTRLSENSOR"/>
</dbReference>
<proteinExistence type="predicted"/>
<keyword evidence="3 6" id="KW-0597">Phosphoprotein</keyword>
<evidence type="ECO:0000259" key="8">
    <source>
        <dbReference type="PROSITE" id="PS50109"/>
    </source>
</evidence>
<dbReference type="SUPFAM" id="SSF52172">
    <property type="entry name" value="CheY-like"/>
    <property type="match status" value="1"/>
</dbReference>
<dbReference type="OrthoDB" id="9813151at2"/>
<feature type="region of interest" description="Disordered" evidence="7">
    <location>
        <begin position="666"/>
        <end position="690"/>
    </location>
</feature>
<dbReference type="Gene3D" id="3.40.50.2300">
    <property type="match status" value="1"/>
</dbReference>
<dbReference type="PROSITE" id="PS50109">
    <property type="entry name" value="HIS_KIN"/>
    <property type="match status" value="1"/>
</dbReference>
<evidence type="ECO:0000256" key="5">
    <source>
        <dbReference type="ARBA" id="ARBA00022777"/>
    </source>
</evidence>
<dbReference type="STRING" id="52.CMC5_042590"/>
<dbReference type="SUPFAM" id="SSF55781">
    <property type="entry name" value="GAF domain-like"/>
    <property type="match status" value="2"/>
</dbReference>
<dbReference type="Gene3D" id="3.30.450.40">
    <property type="match status" value="2"/>
</dbReference>
<dbReference type="Gene3D" id="1.10.287.130">
    <property type="match status" value="1"/>
</dbReference>
<evidence type="ECO:0000259" key="9">
    <source>
        <dbReference type="PROSITE" id="PS50110"/>
    </source>
</evidence>
<reference evidence="10 11" key="1">
    <citation type="submission" date="2015-07" db="EMBL/GenBank/DDBJ databases">
        <title>Genome analysis of myxobacterium Chondromyces crocatus Cm c5 reveals a high potential for natural compound synthesis and the genetic basis for the loss of fruiting body formation.</title>
        <authorList>
            <person name="Zaburannyi N."/>
            <person name="Bunk B."/>
            <person name="Maier J."/>
            <person name="Overmann J."/>
            <person name="Mueller R."/>
        </authorList>
    </citation>
    <scope>NUCLEOTIDE SEQUENCE [LARGE SCALE GENOMIC DNA]</scope>
    <source>
        <strain evidence="10 11">Cm c5</strain>
    </source>
</reference>
<dbReference type="Pfam" id="PF13185">
    <property type="entry name" value="GAF_2"/>
    <property type="match status" value="1"/>
</dbReference>
<protein>
    <recommendedName>
        <fullName evidence="2">histidine kinase</fullName>
        <ecNumber evidence="2">2.7.13.3</ecNumber>
    </recommendedName>
</protein>
<dbReference type="PATRIC" id="fig|52.7.peg.4686"/>
<dbReference type="PANTHER" id="PTHR43547">
    <property type="entry name" value="TWO-COMPONENT HISTIDINE KINASE"/>
    <property type="match status" value="1"/>
</dbReference>
<dbReference type="CDD" id="cd00082">
    <property type="entry name" value="HisKA"/>
    <property type="match status" value="1"/>
</dbReference>
<gene>
    <name evidence="10" type="ORF">CMC5_042590</name>
</gene>
<dbReference type="Pfam" id="PF02518">
    <property type="entry name" value="HATPase_c"/>
    <property type="match status" value="1"/>
</dbReference>
<feature type="domain" description="Histidine kinase" evidence="8">
    <location>
        <begin position="446"/>
        <end position="664"/>
    </location>
</feature>
<dbReference type="InterPro" id="IPR005467">
    <property type="entry name" value="His_kinase_dom"/>
</dbReference>
<feature type="modified residue" description="4-aspartylphosphate" evidence="6">
    <location>
        <position position="748"/>
    </location>
</feature>
<dbReference type="Proteomes" id="UP000067626">
    <property type="component" value="Chromosome"/>
</dbReference>
<dbReference type="PROSITE" id="PS50110">
    <property type="entry name" value="RESPONSE_REGULATORY"/>
    <property type="match status" value="1"/>
</dbReference>
<dbReference type="CDD" id="cd17580">
    <property type="entry name" value="REC_2_DhkD-like"/>
    <property type="match status" value="1"/>
</dbReference>
<dbReference type="PANTHER" id="PTHR43547:SF2">
    <property type="entry name" value="HYBRID SIGNAL TRANSDUCTION HISTIDINE KINASE C"/>
    <property type="match status" value="1"/>
</dbReference>
<dbReference type="InterPro" id="IPR011006">
    <property type="entry name" value="CheY-like_superfamily"/>
</dbReference>
<organism evidence="10 11">
    <name type="scientific">Chondromyces crocatus</name>
    <dbReference type="NCBI Taxonomy" id="52"/>
    <lineage>
        <taxon>Bacteria</taxon>
        <taxon>Pseudomonadati</taxon>
        <taxon>Myxococcota</taxon>
        <taxon>Polyangia</taxon>
        <taxon>Polyangiales</taxon>
        <taxon>Polyangiaceae</taxon>
        <taxon>Chondromyces</taxon>
    </lineage>
</organism>
<evidence type="ECO:0000256" key="2">
    <source>
        <dbReference type="ARBA" id="ARBA00012438"/>
    </source>
</evidence>
<dbReference type="SMART" id="SM00388">
    <property type="entry name" value="HisKA"/>
    <property type="match status" value="1"/>
</dbReference>
<dbReference type="EC" id="2.7.13.3" evidence="2"/>
<feature type="compositionally biased region" description="Basic and acidic residues" evidence="7">
    <location>
        <begin position="666"/>
        <end position="682"/>
    </location>
</feature>
<dbReference type="SUPFAM" id="SSF55874">
    <property type="entry name" value="ATPase domain of HSP90 chaperone/DNA topoisomerase II/histidine kinase"/>
    <property type="match status" value="1"/>
</dbReference>
<sequence>MRVPSGGPGRAEVATLARGGPLRMVRKVSRVSTRGANRSAEVLEMRRSERVDEVDGGRHGKRVAERRRGRTEAAAYGARMAALQEATARLAAVIDPDEVGPALAREAWYAMEPAIAAVYIVEEGGSTLRMAGALGVDEEAARRFADVPLDSDTPVGEAFRTGAAVTYKRSESAGRSPAGEADGLLTSEFETFLALPLRMDDRAHGVLALAWDRPEGFDEVTSELARLAAQAGTMALERVQLFASERAARARAEAARERLSVLARVGEVLAGSLDYHKTIASVVELCVPRLADWAAVDMLNEDGTLSRLGVAHTDPVRVALARELWHRYPPRMDSPYGIPAVVRTGVPEIVLEIPPGMLEERLPDPELLALYRWLGYRSSICLPLRVRGRTVGALSLLTAESDRRFGPEDVNLAHEVARRASLAIERAHSFREAQELSRHKDEFMATISHELRTPLNAIVGWTRMLLGGRLPPDRQRHALEVIARNADLQTQLISDLLDVSRAISGKLRLQVGVVDVRGVLTAALESVRPFALGRDVELSEEFSEDPGPVAGDAGRLQQVVWNLLTNAIKFSPAGGKVSMSLRSAEGWVEVEVRDWGEGMQPEFLPFVFEQFRQADASRARRHGGLGLGLAICRTLVELHGGTVAAHSEGLGKGSTFTVRLPLATVRPDDRPRTPALQERPETADGPTVESTASPLLGARLLVVEDEPDARELLATLLEQNGATVHAVGSAREAFEAMPAFVPMLIVSDLGMPEEDGLSFIRRVRALPPEQGGGTPALALTAFAREQERGAALAAGFQAHVSKPVDPEMLVAELARWLADA</sequence>
<evidence type="ECO:0000256" key="3">
    <source>
        <dbReference type="ARBA" id="ARBA00022553"/>
    </source>
</evidence>
<dbReference type="Pfam" id="PF01590">
    <property type="entry name" value="GAF"/>
    <property type="match status" value="1"/>
</dbReference>
<dbReference type="InterPro" id="IPR036890">
    <property type="entry name" value="HATPase_C_sf"/>
</dbReference>
<keyword evidence="5" id="KW-0418">Kinase</keyword>
<dbReference type="InterPro" id="IPR004358">
    <property type="entry name" value="Sig_transdc_His_kin-like_C"/>
</dbReference>
<dbReference type="SUPFAM" id="SSF47384">
    <property type="entry name" value="Homodimeric domain of signal transducing histidine kinase"/>
    <property type="match status" value="1"/>
</dbReference>
<feature type="domain" description="Response regulatory" evidence="9">
    <location>
        <begin position="699"/>
        <end position="817"/>
    </location>
</feature>
<evidence type="ECO:0000256" key="6">
    <source>
        <dbReference type="PROSITE-ProRule" id="PRU00169"/>
    </source>
</evidence>
<dbReference type="EMBL" id="CP012159">
    <property type="protein sequence ID" value="AKT40106.1"/>
    <property type="molecule type" value="Genomic_DNA"/>
</dbReference>
<dbReference type="InterPro" id="IPR003661">
    <property type="entry name" value="HisK_dim/P_dom"/>
</dbReference>
<dbReference type="AlphaFoldDB" id="A0A0K1EGX0"/>
<comment type="catalytic activity">
    <reaction evidence="1">
        <text>ATP + protein L-histidine = ADP + protein N-phospho-L-histidine.</text>
        <dbReference type="EC" id="2.7.13.3"/>
    </reaction>
</comment>
<dbReference type="InterPro" id="IPR001789">
    <property type="entry name" value="Sig_transdc_resp-reg_receiver"/>
</dbReference>
<evidence type="ECO:0000256" key="1">
    <source>
        <dbReference type="ARBA" id="ARBA00000085"/>
    </source>
</evidence>
<dbReference type="Pfam" id="PF00512">
    <property type="entry name" value="HisKA"/>
    <property type="match status" value="1"/>
</dbReference>
<dbReference type="FunFam" id="3.30.565.10:FF:000006">
    <property type="entry name" value="Sensor histidine kinase WalK"/>
    <property type="match status" value="1"/>
</dbReference>
<dbReference type="InterPro" id="IPR029016">
    <property type="entry name" value="GAF-like_dom_sf"/>
</dbReference>
<evidence type="ECO:0000256" key="7">
    <source>
        <dbReference type="SAM" id="MobiDB-lite"/>
    </source>
</evidence>
<evidence type="ECO:0000313" key="10">
    <source>
        <dbReference type="EMBL" id="AKT40106.1"/>
    </source>
</evidence>
<dbReference type="InterPro" id="IPR036097">
    <property type="entry name" value="HisK_dim/P_sf"/>
</dbReference>
<dbReference type="InterPro" id="IPR003018">
    <property type="entry name" value="GAF"/>
</dbReference>
<dbReference type="InterPro" id="IPR003594">
    <property type="entry name" value="HATPase_dom"/>
</dbReference>
<dbReference type="KEGG" id="ccro:CMC5_042590"/>
<name>A0A0K1EGX0_CHOCO</name>
<dbReference type="SMART" id="SM00448">
    <property type="entry name" value="REC"/>
    <property type="match status" value="1"/>
</dbReference>
<evidence type="ECO:0000256" key="4">
    <source>
        <dbReference type="ARBA" id="ARBA00022679"/>
    </source>
</evidence>
<dbReference type="GO" id="GO:0000155">
    <property type="term" value="F:phosphorelay sensor kinase activity"/>
    <property type="evidence" value="ECO:0007669"/>
    <property type="project" value="InterPro"/>
</dbReference>
<evidence type="ECO:0000313" key="11">
    <source>
        <dbReference type="Proteomes" id="UP000067626"/>
    </source>
</evidence>